<proteinExistence type="inferred from homology"/>
<comment type="similarity">
    <text evidence="1">Belongs to the UPF0337 (CsbD) family.</text>
</comment>
<accession>A0ABV7J7N5</accession>
<comment type="caution">
    <text evidence="3">The sequence shown here is derived from an EMBL/GenBank/DDBJ whole genome shotgun (WGS) entry which is preliminary data.</text>
</comment>
<dbReference type="SUPFAM" id="SSF69047">
    <property type="entry name" value="Hypothetical protein YjbJ"/>
    <property type="match status" value="1"/>
</dbReference>
<dbReference type="InterPro" id="IPR008462">
    <property type="entry name" value="CsbD"/>
</dbReference>
<sequence>MNWDRIEGQWEQFKADARIEWGQFTDDELEVIAGKKDKLAGMIQEKYGLGKDKAEQAVEEWKEKLTS</sequence>
<evidence type="ECO:0000313" key="4">
    <source>
        <dbReference type="Proteomes" id="UP001595533"/>
    </source>
</evidence>
<dbReference type="PANTHER" id="PTHR34977:SF1">
    <property type="entry name" value="UPF0337 PROTEIN YJBJ"/>
    <property type="match status" value="1"/>
</dbReference>
<name>A0ABV7J7N5_9GAMM</name>
<reference evidence="4" key="1">
    <citation type="journal article" date="2019" name="Int. J. Syst. Evol. Microbiol.">
        <title>The Global Catalogue of Microorganisms (GCM) 10K type strain sequencing project: providing services to taxonomists for standard genome sequencing and annotation.</title>
        <authorList>
            <consortium name="The Broad Institute Genomics Platform"/>
            <consortium name="The Broad Institute Genome Sequencing Center for Infectious Disease"/>
            <person name="Wu L."/>
            <person name="Ma J."/>
        </authorList>
    </citation>
    <scope>NUCLEOTIDE SEQUENCE [LARGE SCALE GENOMIC DNA]</scope>
    <source>
        <strain evidence="4">KCTC 42953</strain>
    </source>
</reference>
<gene>
    <name evidence="3" type="ORF">ACFODZ_02845</name>
</gene>
<dbReference type="InterPro" id="IPR036629">
    <property type="entry name" value="YjbJ_sf"/>
</dbReference>
<dbReference type="PANTHER" id="PTHR34977">
    <property type="entry name" value="UPF0337 PROTEIN YJBJ"/>
    <property type="match status" value="1"/>
</dbReference>
<dbReference type="Proteomes" id="UP001595533">
    <property type="component" value="Unassembled WGS sequence"/>
</dbReference>
<dbReference type="Pfam" id="PF05532">
    <property type="entry name" value="CsbD"/>
    <property type="match status" value="1"/>
</dbReference>
<organism evidence="3 4">
    <name type="scientific">Marinicella sediminis</name>
    <dbReference type="NCBI Taxonomy" id="1792834"/>
    <lineage>
        <taxon>Bacteria</taxon>
        <taxon>Pseudomonadati</taxon>
        <taxon>Pseudomonadota</taxon>
        <taxon>Gammaproteobacteria</taxon>
        <taxon>Lysobacterales</taxon>
        <taxon>Marinicellaceae</taxon>
        <taxon>Marinicella</taxon>
    </lineage>
</organism>
<dbReference type="InterPro" id="IPR050423">
    <property type="entry name" value="UPF0337_stress_rsp"/>
</dbReference>
<protein>
    <submittedName>
        <fullName evidence="3">CsbD family protein</fullName>
    </submittedName>
</protein>
<dbReference type="Gene3D" id="1.10.1470.10">
    <property type="entry name" value="YjbJ"/>
    <property type="match status" value="1"/>
</dbReference>
<dbReference type="RefSeq" id="WP_077409820.1">
    <property type="nucleotide sequence ID" value="NZ_JBHRTS010000001.1"/>
</dbReference>
<dbReference type="EMBL" id="JBHRTS010000001">
    <property type="protein sequence ID" value="MFC3193172.1"/>
    <property type="molecule type" value="Genomic_DNA"/>
</dbReference>
<keyword evidence="4" id="KW-1185">Reference proteome</keyword>
<feature type="domain" description="CsbD-like" evidence="2">
    <location>
        <begin position="4"/>
        <end position="55"/>
    </location>
</feature>
<evidence type="ECO:0000256" key="1">
    <source>
        <dbReference type="ARBA" id="ARBA00009129"/>
    </source>
</evidence>
<evidence type="ECO:0000313" key="3">
    <source>
        <dbReference type="EMBL" id="MFC3193172.1"/>
    </source>
</evidence>
<dbReference type="InterPro" id="IPR026042">
    <property type="entry name" value="YjbJ"/>
</dbReference>
<evidence type="ECO:0000259" key="2">
    <source>
        <dbReference type="Pfam" id="PF05532"/>
    </source>
</evidence>
<dbReference type="PIRSF" id="PIRSF039008">
    <property type="entry name" value="YjbJ"/>
    <property type="match status" value="1"/>
</dbReference>